<dbReference type="AlphaFoldDB" id="A0A165TEC8"/>
<organism evidence="1 2">
    <name type="scientific">Daedalea quercina L-15889</name>
    <dbReference type="NCBI Taxonomy" id="1314783"/>
    <lineage>
        <taxon>Eukaryota</taxon>
        <taxon>Fungi</taxon>
        <taxon>Dikarya</taxon>
        <taxon>Basidiomycota</taxon>
        <taxon>Agaricomycotina</taxon>
        <taxon>Agaricomycetes</taxon>
        <taxon>Polyporales</taxon>
        <taxon>Fomitopsis</taxon>
    </lineage>
</organism>
<dbReference type="EMBL" id="KV429037">
    <property type="protein sequence ID" value="KZT73312.1"/>
    <property type="molecule type" value="Genomic_DNA"/>
</dbReference>
<evidence type="ECO:0000313" key="1">
    <source>
        <dbReference type="EMBL" id="KZT73312.1"/>
    </source>
</evidence>
<name>A0A165TEC8_9APHY</name>
<dbReference type="Proteomes" id="UP000076727">
    <property type="component" value="Unassembled WGS sequence"/>
</dbReference>
<protein>
    <submittedName>
        <fullName evidence="1">Uncharacterized protein</fullName>
    </submittedName>
</protein>
<proteinExistence type="predicted"/>
<sequence>MAVSSCWDGATLGRDAHTRGYSEYSSGFDLASTDKFSCACGHGHITLSSISISLTRPRVHGQRNVKILHTSPRRGSANMFVRSKNAIAERAGVRAVSSGVQCVHGVAVETRVAVGNDGLLWRARTRATRPSEPQPGEARSCDSPVVDLEPSLNTGDRISTKGAACVCVRTYVASTCCDPPVTAVSSPRRNLLAEDLRGIELSF</sequence>
<gene>
    <name evidence="1" type="ORF">DAEQUDRAFT_463382</name>
</gene>
<keyword evidence="2" id="KW-1185">Reference proteome</keyword>
<reference evidence="1 2" key="1">
    <citation type="journal article" date="2016" name="Mol. Biol. Evol.">
        <title>Comparative Genomics of Early-Diverging Mushroom-Forming Fungi Provides Insights into the Origins of Lignocellulose Decay Capabilities.</title>
        <authorList>
            <person name="Nagy L.G."/>
            <person name="Riley R."/>
            <person name="Tritt A."/>
            <person name="Adam C."/>
            <person name="Daum C."/>
            <person name="Floudas D."/>
            <person name="Sun H."/>
            <person name="Yadav J.S."/>
            <person name="Pangilinan J."/>
            <person name="Larsson K.H."/>
            <person name="Matsuura K."/>
            <person name="Barry K."/>
            <person name="Labutti K."/>
            <person name="Kuo R."/>
            <person name="Ohm R.A."/>
            <person name="Bhattacharya S.S."/>
            <person name="Shirouzu T."/>
            <person name="Yoshinaga Y."/>
            <person name="Martin F.M."/>
            <person name="Grigoriev I.V."/>
            <person name="Hibbett D.S."/>
        </authorList>
    </citation>
    <scope>NUCLEOTIDE SEQUENCE [LARGE SCALE GENOMIC DNA]</scope>
    <source>
        <strain evidence="1 2">L-15889</strain>
    </source>
</reference>
<accession>A0A165TEC8</accession>
<evidence type="ECO:0000313" key="2">
    <source>
        <dbReference type="Proteomes" id="UP000076727"/>
    </source>
</evidence>